<dbReference type="InParanoid" id="B9TCH4"/>
<evidence type="ECO:0000313" key="2">
    <source>
        <dbReference type="Proteomes" id="UP000008311"/>
    </source>
</evidence>
<keyword evidence="2" id="KW-1185">Reference proteome</keyword>
<reference evidence="2" key="1">
    <citation type="journal article" date="2010" name="Nat. Biotechnol.">
        <title>Draft genome sequence of the oilseed species Ricinus communis.</title>
        <authorList>
            <person name="Chan A.P."/>
            <person name="Crabtree J."/>
            <person name="Zhao Q."/>
            <person name="Lorenzi H."/>
            <person name="Orvis J."/>
            <person name="Puiu D."/>
            <person name="Melake-Berhan A."/>
            <person name="Jones K.M."/>
            <person name="Redman J."/>
            <person name="Chen G."/>
            <person name="Cahoon E.B."/>
            <person name="Gedil M."/>
            <person name="Stanke M."/>
            <person name="Haas B.J."/>
            <person name="Wortman J.R."/>
            <person name="Fraser-Liggett C.M."/>
            <person name="Ravel J."/>
            <person name="Rabinowicz P.D."/>
        </authorList>
    </citation>
    <scope>NUCLEOTIDE SEQUENCE [LARGE SCALE GENOMIC DNA]</scope>
    <source>
        <strain evidence="2">cv. Hale</strain>
    </source>
</reference>
<feature type="non-terminal residue" evidence="1">
    <location>
        <position position="77"/>
    </location>
</feature>
<organism evidence="1 2">
    <name type="scientific">Ricinus communis</name>
    <name type="common">Castor bean</name>
    <dbReference type="NCBI Taxonomy" id="3988"/>
    <lineage>
        <taxon>Eukaryota</taxon>
        <taxon>Viridiplantae</taxon>
        <taxon>Streptophyta</taxon>
        <taxon>Embryophyta</taxon>
        <taxon>Tracheophyta</taxon>
        <taxon>Spermatophyta</taxon>
        <taxon>Magnoliopsida</taxon>
        <taxon>eudicotyledons</taxon>
        <taxon>Gunneridae</taxon>
        <taxon>Pentapetalae</taxon>
        <taxon>rosids</taxon>
        <taxon>fabids</taxon>
        <taxon>Malpighiales</taxon>
        <taxon>Euphorbiaceae</taxon>
        <taxon>Acalyphoideae</taxon>
        <taxon>Acalypheae</taxon>
        <taxon>Ricinus</taxon>
    </lineage>
</organism>
<protein>
    <submittedName>
        <fullName evidence="1">Uncharacterized protein</fullName>
    </submittedName>
</protein>
<sequence length="77" mass="8566">MMCQWHSCAHRLRCPQHCAHDPVVRAATAFLPGQRGAHRALVGVRVRLQQCPGRHQHAAGTVTALRRLLGDEGLLQR</sequence>
<evidence type="ECO:0000313" key="1">
    <source>
        <dbReference type="EMBL" id="EEF26439.1"/>
    </source>
</evidence>
<name>B9TCH4_RICCO</name>
<gene>
    <name evidence="1" type="ORF">RCOM_1922870</name>
</gene>
<dbReference type="Proteomes" id="UP000008311">
    <property type="component" value="Unassembled WGS sequence"/>
</dbReference>
<accession>B9TCH4</accession>
<dbReference type="EMBL" id="EQ977289">
    <property type="protein sequence ID" value="EEF26439.1"/>
    <property type="molecule type" value="Genomic_DNA"/>
</dbReference>
<proteinExistence type="predicted"/>
<dbReference type="AlphaFoldDB" id="B9TCH4"/>